<dbReference type="PANTHER" id="PTHR31609:SF1">
    <property type="entry name" value="CARBOHYDRATE DEACETYLASE"/>
    <property type="match status" value="1"/>
</dbReference>
<sequence>MPLNSNIIANADDFGLNASVNKAILFCFEKEYINSATLLTNTPGFEEAVQIIEDNSCIINVGVHVNLADCRPLTNVPARLLNADGTWSLEQTNNIFARFSRQEQKALLQEIHAQINNALQHGVPVSHIDSHYHLHTLPSLNGLFLQAARHYQLKLRLAQTYREGSYLKYWYRKYINQKLIDNGLNYTHKFETVALFLANVQARPAGEKVEVMLHPTFDAAGDLTDHFDKPTMQNWINYIRQLQNV</sequence>
<dbReference type="GO" id="GO:0019213">
    <property type="term" value="F:deacetylase activity"/>
    <property type="evidence" value="ECO:0007669"/>
    <property type="project" value="TreeGrafter"/>
</dbReference>
<organism evidence="6 7">
    <name type="scientific">Mucilaginibacter psychrotolerans</name>
    <dbReference type="NCBI Taxonomy" id="1524096"/>
    <lineage>
        <taxon>Bacteria</taxon>
        <taxon>Pseudomonadati</taxon>
        <taxon>Bacteroidota</taxon>
        <taxon>Sphingobacteriia</taxon>
        <taxon>Sphingobacteriales</taxon>
        <taxon>Sphingobacteriaceae</taxon>
        <taxon>Mucilaginibacter</taxon>
    </lineage>
</organism>
<evidence type="ECO:0000256" key="4">
    <source>
        <dbReference type="ARBA" id="ARBA00022842"/>
    </source>
</evidence>
<keyword evidence="5" id="KW-0119">Carbohydrate metabolism</keyword>
<accession>A0A4Y8SI62</accession>
<keyword evidence="3" id="KW-0378">Hydrolase</keyword>
<dbReference type="InterPro" id="IPR006879">
    <property type="entry name" value="YdjC-like"/>
</dbReference>
<protein>
    <submittedName>
        <fullName evidence="6">ChbG/HpnK family deacetylase</fullName>
    </submittedName>
</protein>
<dbReference type="Gene3D" id="3.20.20.370">
    <property type="entry name" value="Glycoside hydrolase/deacetylase"/>
    <property type="match status" value="1"/>
</dbReference>
<reference evidence="6 7" key="1">
    <citation type="journal article" date="2017" name="Int. J. Syst. Evol. Microbiol.">
        <title>Mucilaginibacterpsychrotolerans sp. nov., isolated from peatlands.</title>
        <authorList>
            <person name="Deng Y."/>
            <person name="Shen L."/>
            <person name="Xu B."/>
            <person name="Liu Y."/>
            <person name="Gu Z."/>
            <person name="Liu H."/>
            <person name="Zhou Y."/>
        </authorList>
    </citation>
    <scope>NUCLEOTIDE SEQUENCE [LARGE SCALE GENOMIC DNA]</scope>
    <source>
        <strain evidence="6 7">NH7-4</strain>
    </source>
</reference>
<evidence type="ECO:0000256" key="1">
    <source>
        <dbReference type="ARBA" id="ARBA00001946"/>
    </source>
</evidence>
<dbReference type="Proteomes" id="UP000297540">
    <property type="component" value="Unassembled WGS sequence"/>
</dbReference>
<name>A0A4Y8SI62_9SPHI</name>
<dbReference type="AlphaFoldDB" id="A0A4Y8SI62"/>
<evidence type="ECO:0000313" key="6">
    <source>
        <dbReference type="EMBL" id="TFF38783.1"/>
    </source>
</evidence>
<dbReference type="InterPro" id="IPR011330">
    <property type="entry name" value="Glyco_hydro/deAcase_b/a-brl"/>
</dbReference>
<dbReference type="GO" id="GO:0016787">
    <property type="term" value="F:hydrolase activity"/>
    <property type="evidence" value="ECO:0007669"/>
    <property type="project" value="UniProtKB-KW"/>
</dbReference>
<proteinExistence type="predicted"/>
<dbReference type="GO" id="GO:0046872">
    <property type="term" value="F:metal ion binding"/>
    <property type="evidence" value="ECO:0007669"/>
    <property type="project" value="UniProtKB-KW"/>
</dbReference>
<dbReference type="PANTHER" id="PTHR31609">
    <property type="entry name" value="YDJC DEACETYLASE FAMILY MEMBER"/>
    <property type="match status" value="1"/>
</dbReference>
<evidence type="ECO:0000256" key="2">
    <source>
        <dbReference type="ARBA" id="ARBA00022723"/>
    </source>
</evidence>
<dbReference type="GO" id="GO:0005975">
    <property type="term" value="P:carbohydrate metabolic process"/>
    <property type="evidence" value="ECO:0007669"/>
    <property type="project" value="InterPro"/>
</dbReference>
<dbReference type="SUPFAM" id="SSF88713">
    <property type="entry name" value="Glycoside hydrolase/deacetylase"/>
    <property type="match status" value="1"/>
</dbReference>
<evidence type="ECO:0000256" key="5">
    <source>
        <dbReference type="ARBA" id="ARBA00023277"/>
    </source>
</evidence>
<dbReference type="Pfam" id="PF04794">
    <property type="entry name" value="YdjC"/>
    <property type="match status" value="1"/>
</dbReference>
<keyword evidence="2" id="KW-0479">Metal-binding</keyword>
<comment type="caution">
    <text evidence="6">The sequence shown here is derived from an EMBL/GenBank/DDBJ whole genome shotgun (WGS) entry which is preliminary data.</text>
</comment>
<dbReference type="OrthoDB" id="9774177at2"/>
<dbReference type="RefSeq" id="WP_133228320.1">
    <property type="nucleotide sequence ID" value="NZ_SOZE01000005.1"/>
</dbReference>
<evidence type="ECO:0000313" key="7">
    <source>
        <dbReference type="Proteomes" id="UP000297540"/>
    </source>
</evidence>
<comment type="cofactor">
    <cofactor evidence="1">
        <name>Mg(2+)</name>
        <dbReference type="ChEBI" id="CHEBI:18420"/>
    </cofactor>
</comment>
<dbReference type="EMBL" id="SOZE01000005">
    <property type="protein sequence ID" value="TFF38783.1"/>
    <property type="molecule type" value="Genomic_DNA"/>
</dbReference>
<evidence type="ECO:0000256" key="3">
    <source>
        <dbReference type="ARBA" id="ARBA00022801"/>
    </source>
</evidence>
<keyword evidence="4" id="KW-0460">Magnesium</keyword>
<gene>
    <name evidence="6" type="ORF">E2R66_07190</name>
</gene>
<keyword evidence="7" id="KW-1185">Reference proteome</keyword>